<organism evidence="2 3">
    <name type="scientific">Hibiscus syriacus</name>
    <name type="common">Rose of Sharon</name>
    <dbReference type="NCBI Taxonomy" id="106335"/>
    <lineage>
        <taxon>Eukaryota</taxon>
        <taxon>Viridiplantae</taxon>
        <taxon>Streptophyta</taxon>
        <taxon>Embryophyta</taxon>
        <taxon>Tracheophyta</taxon>
        <taxon>Spermatophyta</taxon>
        <taxon>Magnoliopsida</taxon>
        <taxon>eudicotyledons</taxon>
        <taxon>Gunneridae</taxon>
        <taxon>Pentapetalae</taxon>
        <taxon>rosids</taxon>
        <taxon>malvids</taxon>
        <taxon>Malvales</taxon>
        <taxon>Malvaceae</taxon>
        <taxon>Malvoideae</taxon>
        <taxon>Hibiscus</taxon>
    </lineage>
</organism>
<evidence type="ECO:0000259" key="1">
    <source>
        <dbReference type="PROSITE" id="PS50053"/>
    </source>
</evidence>
<evidence type="ECO:0000313" key="3">
    <source>
        <dbReference type="Proteomes" id="UP000436088"/>
    </source>
</evidence>
<proteinExistence type="predicted"/>
<accession>A0A6A3ACD2</accession>
<dbReference type="PANTHER" id="PTHR10562">
    <property type="entry name" value="SMALL UBIQUITIN-RELATED MODIFIER"/>
    <property type="match status" value="1"/>
</dbReference>
<protein>
    <recommendedName>
        <fullName evidence="1">Ubiquitin-like domain-containing protein</fullName>
    </recommendedName>
</protein>
<sequence length="118" mass="13329">MVQVIRVMKEEKRSLVKVRFGRKEAEQIHYWMGRNTPLRELMNDYTPRIAISPNSVRFLFDGSAINPSSLPTELQMEDGDSIDAIRRDEFMAGTGLTSGSLSGVKEEDTIVVNVKARV</sequence>
<gene>
    <name evidence="2" type="ORF">F3Y22_tig00110499pilonHSYRG00060</name>
</gene>
<name>A0A6A3ACD2_HIBSY</name>
<dbReference type="InterPro" id="IPR022617">
    <property type="entry name" value="Rad60/SUMO-like_dom"/>
</dbReference>
<dbReference type="Gene3D" id="3.10.20.90">
    <property type="entry name" value="Phosphatidylinositol 3-kinase Catalytic Subunit, Chain A, domain 1"/>
    <property type="match status" value="1"/>
</dbReference>
<evidence type="ECO:0000313" key="2">
    <source>
        <dbReference type="EMBL" id="KAE8702181.1"/>
    </source>
</evidence>
<dbReference type="EMBL" id="VEPZ02001010">
    <property type="protein sequence ID" value="KAE8702181.1"/>
    <property type="molecule type" value="Genomic_DNA"/>
</dbReference>
<comment type="caution">
    <text evidence="2">The sequence shown here is derived from an EMBL/GenBank/DDBJ whole genome shotgun (WGS) entry which is preliminary data.</text>
</comment>
<dbReference type="Pfam" id="PF11976">
    <property type="entry name" value="Rad60-SLD"/>
    <property type="match status" value="1"/>
</dbReference>
<dbReference type="SUPFAM" id="SSF54236">
    <property type="entry name" value="Ubiquitin-like"/>
    <property type="match status" value="1"/>
</dbReference>
<dbReference type="InterPro" id="IPR000626">
    <property type="entry name" value="Ubiquitin-like_dom"/>
</dbReference>
<dbReference type="AlphaFoldDB" id="A0A6A3ACD2"/>
<dbReference type="PROSITE" id="PS50053">
    <property type="entry name" value="UBIQUITIN_2"/>
    <property type="match status" value="1"/>
</dbReference>
<dbReference type="InterPro" id="IPR029071">
    <property type="entry name" value="Ubiquitin-like_domsf"/>
</dbReference>
<feature type="domain" description="Ubiquitin-like" evidence="1">
    <location>
        <begin position="38"/>
        <end position="87"/>
    </location>
</feature>
<keyword evidence="3" id="KW-1185">Reference proteome</keyword>
<reference evidence="2" key="1">
    <citation type="submission" date="2019-09" db="EMBL/GenBank/DDBJ databases">
        <title>Draft genome information of white flower Hibiscus syriacus.</title>
        <authorList>
            <person name="Kim Y.-M."/>
        </authorList>
    </citation>
    <scope>NUCLEOTIDE SEQUENCE [LARGE SCALE GENOMIC DNA]</scope>
    <source>
        <strain evidence="2">YM2019G1</strain>
    </source>
</reference>
<dbReference type="Proteomes" id="UP000436088">
    <property type="component" value="Unassembled WGS sequence"/>
</dbReference>